<dbReference type="EMBL" id="QKWH01000001">
    <property type="protein sequence ID" value="PZR55092.1"/>
    <property type="molecule type" value="Genomic_DNA"/>
</dbReference>
<sequence>MTAGHLGSWLSALADGQLPPDQAERALSHVAVCGLCAAELEAAREARRALAAAQEVHAAPDLTARLLALSATVPPTQGDPLRERPQPGPWSARAPWEGTLTGDLAASARRRRVRRAVGVGVGGLGAAAAALFAVGNVPVVVPDPSPQHVLTLLARTGPDAAAAGQDVLGSVVPPGAAAVAAGLGPGTDARDAAALDWVGRQGWVSPDALPAGLDVTALRLVGARGEILELDLSGEAGHVVVREQVGRLAPGTGTTQRLGGREVAVLSSEPWHVAWQCDDVVVDVAADVPQEVLEQVLTAFPGDGYDAGVLPRIARGWSVVTGTATGAQPQP</sequence>
<evidence type="ECO:0000256" key="3">
    <source>
        <dbReference type="SAM" id="MobiDB-lite"/>
    </source>
</evidence>
<evidence type="ECO:0000313" key="6">
    <source>
        <dbReference type="Proteomes" id="UP000248783"/>
    </source>
</evidence>
<keyword evidence="1" id="KW-0805">Transcription regulation</keyword>
<keyword evidence="4" id="KW-1133">Transmembrane helix</keyword>
<keyword evidence="4" id="KW-0472">Membrane</keyword>
<comment type="caution">
    <text evidence="5">The sequence shown here is derived from an EMBL/GenBank/DDBJ whole genome shotgun (WGS) entry which is preliminary data.</text>
</comment>
<keyword evidence="6" id="KW-1185">Reference proteome</keyword>
<evidence type="ECO:0000313" key="5">
    <source>
        <dbReference type="EMBL" id="PZR55092.1"/>
    </source>
</evidence>
<organism evidence="5 6">
    <name type="scientific">Xylanimonas oleitrophica</name>
    <dbReference type="NCBI Taxonomy" id="2607479"/>
    <lineage>
        <taxon>Bacteria</taxon>
        <taxon>Bacillati</taxon>
        <taxon>Actinomycetota</taxon>
        <taxon>Actinomycetes</taxon>
        <taxon>Micrococcales</taxon>
        <taxon>Promicromonosporaceae</taxon>
        <taxon>Xylanimonas</taxon>
    </lineage>
</organism>
<dbReference type="AlphaFoldDB" id="A0A2W5WWR7"/>
<feature type="region of interest" description="Disordered" evidence="3">
    <location>
        <begin position="73"/>
        <end position="96"/>
    </location>
</feature>
<feature type="transmembrane region" description="Helical" evidence="4">
    <location>
        <begin position="116"/>
        <end position="135"/>
    </location>
</feature>
<evidence type="ECO:0000256" key="1">
    <source>
        <dbReference type="ARBA" id="ARBA00023015"/>
    </source>
</evidence>
<evidence type="ECO:0000256" key="2">
    <source>
        <dbReference type="ARBA" id="ARBA00023163"/>
    </source>
</evidence>
<gene>
    <name evidence="5" type="ORF">DNL40_01510</name>
</gene>
<dbReference type="Gene3D" id="1.10.10.1320">
    <property type="entry name" value="Anti-sigma factor, zinc-finger domain"/>
    <property type="match status" value="1"/>
</dbReference>
<name>A0A2W5WWR7_9MICO</name>
<dbReference type="RefSeq" id="WP_111249456.1">
    <property type="nucleotide sequence ID" value="NZ_QKWH01000001.1"/>
</dbReference>
<keyword evidence="2" id="KW-0804">Transcription</keyword>
<reference evidence="5 6" key="1">
    <citation type="submission" date="2018-06" db="EMBL/GenBank/DDBJ databases">
        <title>Whole genome sequencing of a novel hydrocarbon degrading bacterial strain, PW21 isolated from oil contaminated produced water sample.</title>
        <authorList>
            <person name="Nagkirti P."/>
            <person name="Shaikh A."/>
            <person name="Gowdaman V."/>
            <person name="Engineer A.E."/>
            <person name="Dagar S."/>
            <person name="Dhakephalkar P.K."/>
        </authorList>
    </citation>
    <scope>NUCLEOTIDE SEQUENCE [LARGE SCALE GENOMIC DNA]</scope>
    <source>
        <strain evidence="5 6">PW21</strain>
    </source>
</reference>
<protein>
    <submittedName>
        <fullName evidence="5">Zf-HC2 domain-containing protein</fullName>
    </submittedName>
</protein>
<dbReference type="Proteomes" id="UP000248783">
    <property type="component" value="Unassembled WGS sequence"/>
</dbReference>
<dbReference type="InterPro" id="IPR041916">
    <property type="entry name" value="Anti_sigma_zinc_sf"/>
</dbReference>
<accession>A0A2W5WWR7</accession>
<evidence type="ECO:0000256" key="4">
    <source>
        <dbReference type="SAM" id="Phobius"/>
    </source>
</evidence>
<proteinExistence type="predicted"/>
<keyword evidence="4" id="KW-0812">Transmembrane</keyword>